<dbReference type="GO" id="GO:0005634">
    <property type="term" value="C:nucleus"/>
    <property type="evidence" value="ECO:0007669"/>
    <property type="project" value="UniProtKB-SubCell"/>
</dbReference>
<feature type="DNA-binding region" description="Homeobox" evidence="5">
    <location>
        <begin position="249"/>
        <end position="308"/>
    </location>
</feature>
<feature type="region of interest" description="Disordered" evidence="7">
    <location>
        <begin position="48"/>
        <end position="101"/>
    </location>
</feature>
<dbReference type="InterPro" id="IPR001356">
    <property type="entry name" value="HD"/>
</dbReference>
<dbReference type="Proteomes" id="UP001497525">
    <property type="component" value="Unassembled WGS sequence"/>
</dbReference>
<evidence type="ECO:0000256" key="1">
    <source>
        <dbReference type="ARBA" id="ARBA00004123"/>
    </source>
</evidence>
<sequence>MFEGQSKPELQQISREPFGSVGGQRWVKHTVPGSSKFSIRNLLNDHNDPQEFAEWKPSDADGLNSSAGSTRNKQPRTQTKGSPTACEESTSSAGEPYRCNGIPSNKTETKSYSSDTLALLLDLVHSRDPNWVSNTPTSRFISEEFLRLFGGRNSAKSPGGSTSASDPANTQNIYQNHINPGRISDLDGGRASPQTAVTSGMDRTQVDLKRVLIDCPADGLIPFMLHNTSSGYASIPIYSRDSLSKQCRRRKARTVFSDHQLLGLEHRFETQHYLSTPERIELASQLSLSETQVKTWFQNRRMKHKKMKRSSATASFTSTGQGNNPGDVDDGASEYSEKRINLNRSEAANSVADEEEEEVDRSPLNSSPTVPFSGSNTDSMAGQNELSFLGGVPPNTQLSLAMLPDRVREFSVQLGRDKLTRRTKHRRVITEKQENGNNQPGTKCYNQERASRARERYVGPISRPKEDPVERSTQNYSAVTTGAAVPSEFSHCPVDESNLSDAEIESRLMIQRYLYNPSFPWSTTKLFG</sequence>
<feature type="compositionally biased region" description="Basic and acidic residues" evidence="7">
    <location>
        <begin position="48"/>
        <end position="59"/>
    </location>
</feature>
<evidence type="ECO:0000259" key="8">
    <source>
        <dbReference type="PROSITE" id="PS50071"/>
    </source>
</evidence>
<proteinExistence type="predicted"/>
<feature type="compositionally biased region" description="Polar residues" evidence="7">
    <location>
        <begin position="63"/>
        <end position="93"/>
    </location>
</feature>
<evidence type="ECO:0000256" key="3">
    <source>
        <dbReference type="ARBA" id="ARBA00023155"/>
    </source>
</evidence>
<feature type="region of interest" description="Disordered" evidence="7">
    <location>
        <begin position="152"/>
        <end position="201"/>
    </location>
</feature>
<dbReference type="EMBL" id="CAXLJL010000001">
    <property type="protein sequence ID" value="CAL5129358.1"/>
    <property type="molecule type" value="Genomic_DNA"/>
</dbReference>
<comment type="subcellular location">
    <subcellularLocation>
        <location evidence="1 5 6">Nucleus</location>
    </subcellularLocation>
</comment>
<dbReference type="InterPro" id="IPR009057">
    <property type="entry name" value="Homeodomain-like_sf"/>
</dbReference>
<dbReference type="InterPro" id="IPR050848">
    <property type="entry name" value="Homeobox_TF"/>
</dbReference>
<dbReference type="PROSITE" id="PS00027">
    <property type="entry name" value="HOMEOBOX_1"/>
    <property type="match status" value="1"/>
</dbReference>
<dbReference type="PANTHER" id="PTHR24333:SF8">
    <property type="entry name" value="HOMEOBOX PROTEIN CEH-62"/>
    <property type="match status" value="1"/>
</dbReference>
<accession>A0AAV2T1Y6</accession>
<dbReference type="SUPFAM" id="SSF46689">
    <property type="entry name" value="Homeodomain-like"/>
    <property type="match status" value="1"/>
</dbReference>
<dbReference type="GO" id="GO:0003677">
    <property type="term" value="F:DNA binding"/>
    <property type="evidence" value="ECO:0007669"/>
    <property type="project" value="UniProtKB-UniRule"/>
</dbReference>
<feature type="domain" description="Homeobox" evidence="8">
    <location>
        <begin position="247"/>
        <end position="307"/>
    </location>
</feature>
<feature type="compositionally biased region" description="Polar residues" evidence="7">
    <location>
        <begin position="192"/>
        <end position="201"/>
    </location>
</feature>
<dbReference type="Gene3D" id="1.10.10.60">
    <property type="entry name" value="Homeodomain-like"/>
    <property type="match status" value="1"/>
</dbReference>
<gene>
    <name evidence="9" type="ORF">CDAUBV1_LOCUS288</name>
</gene>
<protein>
    <recommendedName>
        <fullName evidence="8">Homeobox domain-containing protein</fullName>
    </recommendedName>
</protein>
<dbReference type="AlphaFoldDB" id="A0AAV2T1Y6"/>
<evidence type="ECO:0000256" key="2">
    <source>
        <dbReference type="ARBA" id="ARBA00023125"/>
    </source>
</evidence>
<evidence type="ECO:0000313" key="9">
    <source>
        <dbReference type="EMBL" id="CAL5129358.1"/>
    </source>
</evidence>
<evidence type="ECO:0000256" key="7">
    <source>
        <dbReference type="SAM" id="MobiDB-lite"/>
    </source>
</evidence>
<name>A0AAV2T1Y6_CALDB</name>
<comment type="caution">
    <text evidence="9">The sequence shown here is derived from an EMBL/GenBank/DDBJ whole genome shotgun (WGS) entry which is preliminary data.</text>
</comment>
<keyword evidence="2 5" id="KW-0238">DNA-binding</keyword>
<evidence type="ECO:0000313" key="10">
    <source>
        <dbReference type="Proteomes" id="UP001497525"/>
    </source>
</evidence>
<evidence type="ECO:0000256" key="6">
    <source>
        <dbReference type="RuleBase" id="RU000682"/>
    </source>
</evidence>
<feature type="compositionally biased region" description="Polar residues" evidence="7">
    <location>
        <begin position="310"/>
        <end position="324"/>
    </location>
</feature>
<dbReference type="CDD" id="cd00086">
    <property type="entry name" value="homeodomain"/>
    <property type="match status" value="1"/>
</dbReference>
<reference evidence="9" key="1">
    <citation type="submission" date="2024-06" db="EMBL/GenBank/DDBJ databases">
        <authorList>
            <person name="Liu X."/>
            <person name="Lenzi L."/>
            <person name="Haldenby T S."/>
            <person name="Uol C."/>
        </authorList>
    </citation>
    <scope>NUCLEOTIDE SEQUENCE</scope>
</reference>
<feature type="region of interest" description="Disordered" evidence="7">
    <location>
        <begin position="299"/>
        <end position="379"/>
    </location>
</feature>
<dbReference type="PRINTS" id="PR00024">
    <property type="entry name" value="HOMEOBOX"/>
</dbReference>
<keyword evidence="3 5" id="KW-0371">Homeobox</keyword>
<feature type="compositionally biased region" description="Polar residues" evidence="7">
    <location>
        <begin position="154"/>
        <end position="178"/>
    </location>
</feature>
<dbReference type="GO" id="GO:0000981">
    <property type="term" value="F:DNA-binding transcription factor activity, RNA polymerase II-specific"/>
    <property type="evidence" value="ECO:0007669"/>
    <property type="project" value="InterPro"/>
</dbReference>
<dbReference type="SMART" id="SM00389">
    <property type="entry name" value="HOX"/>
    <property type="match status" value="1"/>
</dbReference>
<keyword evidence="4 5" id="KW-0539">Nucleus</keyword>
<feature type="compositionally biased region" description="Basic residues" evidence="7">
    <location>
        <begin position="300"/>
        <end position="309"/>
    </location>
</feature>
<evidence type="ECO:0000256" key="4">
    <source>
        <dbReference type="ARBA" id="ARBA00023242"/>
    </source>
</evidence>
<dbReference type="Pfam" id="PF00046">
    <property type="entry name" value="Homeodomain"/>
    <property type="match status" value="1"/>
</dbReference>
<dbReference type="PANTHER" id="PTHR24333">
    <property type="entry name" value="HOMEO BOX HB9 LIKE A-RELATED"/>
    <property type="match status" value="1"/>
</dbReference>
<feature type="region of interest" description="Disordered" evidence="7">
    <location>
        <begin position="1"/>
        <end position="29"/>
    </location>
</feature>
<dbReference type="PROSITE" id="PS50071">
    <property type="entry name" value="HOMEOBOX_2"/>
    <property type="match status" value="1"/>
</dbReference>
<feature type="compositionally biased region" description="Polar residues" evidence="7">
    <location>
        <begin position="363"/>
        <end position="379"/>
    </location>
</feature>
<evidence type="ECO:0000256" key="5">
    <source>
        <dbReference type="PROSITE-ProRule" id="PRU00108"/>
    </source>
</evidence>
<organism evidence="9 10">
    <name type="scientific">Calicophoron daubneyi</name>
    <name type="common">Rumen fluke</name>
    <name type="synonym">Paramphistomum daubneyi</name>
    <dbReference type="NCBI Taxonomy" id="300641"/>
    <lineage>
        <taxon>Eukaryota</taxon>
        <taxon>Metazoa</taxon>
        <taxon>Spiralia</taxon>
        <taxon>Lophotrochozoa</taxon>
        <taxon>Platyhelminthes</taxon>
        <taxon>Trematoda</taxon>
        <taxon>Digenea</taxon>
        <taxon>Plagiorchiida</taxon>
        <taxon>Pronocephalata</taxon>
        <taxon>Paramphistomoidea</taxon>
        <taxon>Paramphistomidae</taxon>
        <taxon>Calicophoron</taxon>
    </lineage>
</organism>
<dbReference type="InterPro" id="IPR020479">
    <property type="entry name" value="HD_metazoa"/>
</dbReference>
<dbReference type="InterPro" id="IPR017970">
    <property type="entry name" value="Homeobox_CS"/>
</dbReference>